<evidence type="ECO:0008006" key="10">
    <source>
        <dbReference type="Google" id="ProtNLM"/>
    </source>
</evidence>
<dbReference type="AlphaFoldDB" id="A0A4S8QC49"/>
<dbReference type="Gene3D" id="3.90.640.10">
    <property type="entry name" value="Actin, Chain A, domain 4"/>
    <property type="match status" value="1"/>
</dbReference>
<keyword evidence="4" id="KW-0346">Stress response</keyword>
<dbReference type="Proteomes" id="UP000308760">
    <property type="component" value="Unassembled WGS sequence"/>
</dbReference>
<feature type="compositionally biased region" description="Low complexity" evidence="6">
    <location>
        <begin position="427"/>
        <end position="438"/>
    </location>
</feature>
<evidence type="ECO:0000256" key="7">
    <source>
        <dbReference type="SAM" id="Phobius"/>
    </source>
</evidence>
<comment type="caution">
    <text evidence="8">The sequence shown here is derived from an EMBL/GenBank/DDBJ whole genome shotgun (WGS) entry which is preliminary data.</text>
</comment>
<keyword evidence="7" id="KW-0472">Membrane</keyword>
<feature type="compositionally biased region" description="Polar residues" evidence="6">
    <location>
        <begin position="399"/>
        <end position="415"/>
    </location>
</feature>
<dbReference type="Pfam" id="PF00012">
    <property type="entry name" value="HSP70"/>
    <property type="match status" value="1"/>
</dbReference>
<feature type="compositionally biased region" description="Low complexity" evidence="6">
    <location>
        <begin position="456"/>
        <end position="477"/>
    </location>
</feature>
<dbReference type="Gene3D" id="3.30.420.40">
    <property type="match status" value="2"/>
</dbReference>
<keyword evidence="5" id="KW-0143">Chaperone</keyword>
<dbReference type="PRINTS" id="PR00301">
    <property type="entry name" value="HEATSHOCK70"/>
</dbReference>
<dbReference type="PROSITE" id="PS01036">
    <property type="entry name" value="HSP70_3"/>
    <property type="match status" value="1"/>
</dbReference>
<evidence type="ECO:0000256" key="2">
    <source>
        <dbReference type="ARBA" id="ARBA00022741"/>
    </source>
</evidence>
<dbReference type="PANTHER" id="PTHR45639:SF34">
    <property type="entry name" value="CHAPERONE PROTEIN DNAK"/>
    <property type="match status" value="1"/>
</dbReference>
<evidence type="ECO:0000256" key="1">
    <source>
        <dbReference type="ARBA" id="ARBA00007381"/>
    </source>
</evidence>
<evidence type="ECO:0000313" key="9">
    <source>
        <dbReference type="Proteomes" id="UP000308760"/>
    </source>
</evidence>
<feature type="region of interest" description="Disordered" evidence="6">
    <location>
        <begin position="378"/>
        <end position="500"/>
    </location>
</feature>
<dbReference type="SUPFAM" id="SSF50978">
    <property type="entry name" value="WD40 repeat-like"/>
    <property type="match status" value="1"/>
</dbReference>
<dbReference type="GO" id="GO:0005524">
    <property type="term" value="F:ATP binding"/>
    <property type="evidence" value="ECO:0007669"/>
    <property type="project" value="UniProtKB-KW"/>
</dbReference>
<reference evidence="8 9" key="2">
    <citation type="submission" date="2019-05" db="EMBL/GenBank/DDBJ databases">
        <title>Glycomyces buryatensis sp. nov.</title>
        <authorList>
            <person name="Nikitina E."/>
        </authorList>
    </citation>
    <scope>NUCLEOTIDE SEQUENCE [LARGE SCALE GENOMIC DNA]</scope>
    <source>
        <strain evidence="8 9">18</strain>
    </source>
</reference>
<evidence type="ECO:0000256" key="5">
    <source>
        <dbReference type="ARBA" id="ARBA00023186"/>
    </source>
</evidence>
<gene>
    <name evidence="8" type="ORF">FAB82_09065</name>
</gene>
<dbReference type="Gene3D" id="2.130.10.10">
    <property type="entry name" value="YVTN repeat-like/Quinoprotein amine dehydrogenase"/>
    <property type="match status" value="1"/>
</dbReference>
<dbReference type="EMBL" id="STGY01000037">
    <property type="protein sequence ID" value="THV41860.1"/>
    <property type="molecule type" value="Genomic_DNA"/>
</dbReference>
<dbReference type="GO" id="GO:0030968">
    <property type="term" value="P:endoplasmic reticulum unfolded protein response"/>
    <property type="evidence" value="ECO:0007669"/>
    <property type="project" value="TreeGrafter"/>
</dbReference>
<keyword evidence="7" id="KW-0812">Transmembrane</keyword>
<keyword evidence="7" id="KW-1133">Transmembrane helix</keyword>
<dbReference type="GO" id="GO:0140662">
    <property type="term" value="F:ATP-dependent protein folding chaperone"/>
    <property type="evidence" value="ECO:0007669"/>
    <property type="project" value="InterPro"/>
</dbReference>
<dbReference type="InterPro" id="IPR036322">
    <property type="entry name" value="WD40_repeat_dom_sf"/>
</dbReference>
<sequence length="867" mass="92189">MNRPLDSAIDSANGSALGIDFGTSHTIAVVRRADGSVRPLLFDGSPLMPSAVCVDSGGGLLVGSDAVHAGRRHPERYEPNPKRHLDRRSILLGETEFPVVNLVGAVLRAVAVECRRVVGPPGEVTVTVPADWGPARRQAIIDASDIAGLGQVRLVPEPVAAATYYAEILKHRMSIGSSIVVYDLGAGTFDASVVRRSPSGFDTVALDGRNDLGGLDIDAALINHLGETYGAHEGWSRLVGPMTITERRHFREFQDEIRSAKERLSRHQQADIAIPILDVEAHLTRTELEKIAEPHLERTIQVTQGVIRSAGLDLAQSAGLFLVGGASRMPLVATMLHRALGVPATVLDQPEVVVAEGSVLWTAAAPSATLELGRSANPVPAAESAHRGESPLGTPVVYSPTSVGTPRQNPAPTETAQYRPAPPVQAPPTAQVPQQRPVPAHETEPTFQTARSEGVGSASTATTTRPPTTSPGRNLPPVADPAPPPPETPPRTEAERGRRKKISRRVVLTVIIVDILLIAVLVFIFGPDNEPGDGTEDDTGDSDGYIAGDMVSDIPAAHDAAIGAFASIETDAGTMLFSAGSDGMVNQWSLESEEQVDEFSFDVNVSGLWATTDNEGVPAIVAVNESYEVSMWDAESQVFTEYGQPAMAQSEEGIDRVSVGLNGGAPAVVTVNDSGYEIYDIEFEETWESGSFPEGYGRPNIAFIDDWATIAVIDGEGRIVHTYEGEADSESGLGPDDEYWTETDTVKGFGVVYDDGVPYGMLYSGMGTLHLWDLSVGQPSGHAPTSYDDISNRYVREVISYQGEPGLLWLTSESYAGAQLIGSVEPEDSILFGNGDITGLNSVTKEDGTVLAVTGTSEGDIQFWSLG</sequence>
<dbReference type="InterPro" id="IPR015943">
    <property type="entry name" value="WD40/YVTN_repeat-like_dom_sf"/>
</dbReference>
<keyword evidence="2" id="KW-0547">Nucleotide-binding</keyword>
<protein>
    <recommendedName>
        <fullName evidence="10">Hsp70 family protein</fullName>
    </recommendedName>
</protein>
<name>A0A4S8QC49_9ACTN</name>
<keyword evidence="3" id="KW-0067">ATP-binding</keyword>
<keyword evidence="9" id="KW-1185">Reference proteome</keyword>
<dbReference type="InterPro" id="IPR013126">
    <property type="entry name" value="Hsp_70_fam"/>
</dbReference>
<reference evidence="9" key="1">
    <citation type="submission" date="2019-04" db="EMBL/GenBank/DDBJ databases">
        <title>Nocardioides xinjiangensis sp. nov.</title>
        <authorList>
            <person name="Liu S."/>
        </authorList>
    </citation>
    <scope>NUCLEOTIDE SEQUENCE [LARGE SCALE GENOMIC DNA]</scope>
    <source>
        <strain evidence="9">18</strain>
    </source>
</reference>
<feature type="transmembrane region" description="Helical" evidence="7">
    <location>
        <begin position="506"/>
        <end position="526"/>
    </location>
</feature>
<evidence type="ECO:0000256" key="3">
    <source>
        <dbReference type="ARBA" id="ARBA00022840"/>
    </source>
</evidence>
<organism evidence="8 9">
    <name type="scientific">Glycomyces buryatensis</name>
    <dbReference type="NCBI Taxonomy" id="2570927"/>
    <lineage>
        <taxon>Bacteria</taxon>
        <taxon>Bacillati</taxon>
        <taxon>Actinomycetota</taxon>
        <taxon>Actinomycetes</taxon>
        <taxon>Glycomycetales</taxon>
        <taxon>Glycomycetaceae</taxon>
        <taxon>Glycomyces</taxon>
    </lineage>
</organism>
<feature type="compositionally biased region" description="Pro residues" evidence="6">
    <location>
        <begin position="478"/>
        <end position="489"/>
    </location>
</feature>
<dbReference type="SUPFAM" id="SSF53067">
    <property type="entry name" value="Actin-like ATPase domain"/>
    <property type="match status" value="2"/>
</dbReference>
<dbReference type="InterPro" id="IPR043129">
    <property type="entry name" value="ATPase_NBD"/>
</dbReference>
<evidence type="ECO:0000313" key="8">
    <source>
        <dbReference type="EMBL" id="THV41860.1"/>
    </source>
</evidence>
<comment type="similarity">
    <text evidence="1">Belongs to the heat shock protein 70 family.</text>
</comment>
<dbReference type="RefSeq" id="WP_136534223.1">
    <property type="nucleotide sequence ID" value="NZ_STGY01000037.1"/>
</dbReference>
<dbReference type="InterPro" id="IPR018181">
    <property type="entry name" value="Heat_shock_70_CS"/>
</dbReference>
<dbReference type="OrthoDB" id="218695at2"/>
<evidence type="ECO:0000256" key="4">
    <source>
        <dbReference type="ARBA" id="ARBA00023016"/>
    </source>
</evidence>
<dbReference type="PANTHER" id="PTHR45639">
    <property type="entry name" value="HSC70CB, ISOFORM G-RELATED"/>
    <property type="match status" value="1"/>
</dbReference>
<evidence type="ECO:0000256" key="6">
    <source>
        <dbReference type="SAM" id="MobiDB-lite"/>
    </source>
</evidence>
<proteinExistence type="inferred from homology"/>
<accession>A0A4S8QC49</accession>